<keyword evidence="6" id="KW-1185">Reference proteome</keyword>
<evidence type="ECO:0000313" key="6">
    <source>
        <dbReference type="Proteomes" id="UP001107558"/>
    </source>
</evidence>
<feature type="domain" description="DNA-directed RNA polymerase RBP11-like dimerisation" evidence="4">
    <location>
        <begin position="20"/>
        <end position="92"/>
    </location>
</feature>
<dbReference type="EMBL" id="JADBJN010000001">
    <property type="protein sequence ID" value="KAG5681413.1"/>
    <property type="molecule type" value="Genomic_DNA"/>
</dbReference>
<comment type="similarity">
    <text evidence="3">Belongs to the archaeal Rpo11/eukaryotic RPB11/RPC19 RNA polymerase subunit family.</text>
</comment>
<dbReference type="InterPro" id="IPR022905">
    <property type="entry name" value="Rpo11-like"/>
</dbReference>
<dbReference type="OrthoDB" id="510325at2759"/>
<dbReference type="Gene3D" id="3.30.1360.10">
    <property type="entry name" value="RNA polymerase, RBP11-like subunit"/>
    <property type="match status" value="1"/>
</dbReference>
<dbReference type="HAMAP" id="MF_00261">
    <property type="entry name" value="RNApol_arch_Rpo11"/>
    <property type="match status" value="1"/>
</dbReference>
<dbReference type="Pfam" id="PF13656">
    <property type="entry name" value="RNA_pol_L_2"/>
    <property type="match status" value="1"/>
</dbReference>
<evidence type="ECO:0000313" key="5">
    <source>
        <dbReference type="EMBL" id="KAG5681413.1"/>
    </source>
</evidence>
<dbReference type="AlphaFoldDB" id="A0A9J6CHI8"/>
<dbReference type="Proteomes" id="UP001107558">
    <property type="component" value="Chromosome 1"/>
</dbReference>
<reference evidence="5" key="1">
    <citation type="submission" date="2021-03" db="EMBL/GenBank/DDBJ databases">
        <title>Chromosome level genome of the anhydrobiotic midge Polypedilum vanderplanki.</title>
        <authorList>
            <person name="Yoshida Y."/>
            <person name="Kikawada T."/>
            <person name="Gusev O."/>
        </authorList>
    </citation>
    <scope>NUCLEOTIDE SEQUENCE</scope>
    <source>
        <strain evidence="5">NIAS01</strain>
        <tissue evidence="5">Whole body or cell culture</tissue>
    </source>
</reference>
<sequence>MSTKRITIKQDGEEGSDQNVTFEIQDEGHTLGNALQNIISQYPDVGFCGYSIPSFLDNYLNFKIQTKNNVKSVDVLKRGLEDLIFLCEHILDKTKSAMK</sequence>
<evidence type="ECO:0000256" key="1">
    <source>
        <dbReference type="ARBA" id="ARBA00022478"/>
    </source>
</evidence>
<dbReference type="CDD" id="cd07029">
    <property type="entry name" value="RNAP_I_III_AC19"/>
    <property type="match status" value="1"/>
</dbReference>
<dbReference type="PANTHER" id="PTHR13946">
    <property type="entry name" value="DNA-DIRECTED RNA POLYMERASE I,II,III"/>
    <property type="match status" value="1"/>
</dbReference>
<proteinExistence type="inferred from homology"/>
<evidence type="ECO:0000259" key="4">
    <source>
        <dbReference type="Pfam" id="PF13656"/>
    </source>
</evidence>
<dbReference type="InterPro" id="IPR009025">
    <property type="entry name" value="RBP11-like_dimer"/>
</dbReference>
<gene>
    <name evidence="5" type="ORF">PVAND_010851</name>
</gene>
<dbReference type="GO" id="GO:0005736">
    <property type="term" value="C:RNA polymerase I complex"/>
    <property type="evidence" value="ECO:0007669"/>
    <property type="project" value="TreeGrafter"/>
</dbReference>
<keyword evidence="1" id="KW-0240">DNA-directed RNA polymerase</keyword>
<evidence type="ECO:0000256" key="2">
    <source>
        <dbReference type="ARBA" id="ARBA00023163"/>
    </source>
</evidence>
<comment type="caution">
    <text evidence="5">The sequence shown here is derived from an EMBL/GenBank/DDBJ whole genome shotgun (WGS) entry which is preliminary data.</text>
</comment>
<name>A0A9J6CHI8_POLVA</name>
<keyword evidence="2" id="KW-0804">Transcription</keyword>
<dbReference type="PANTHER" id="PTHR13946:SF28">
    <property type="entry name" value="DNA-DIRECTED RNA POLYMERASES I AND III SUBUNIT RPAC2"/>
    <property type="match status" value="1"/>
</dbReference>
<evidence type="ECO:0000256" key="3">
    <source>
        <dbReference type="ARBA" id="ARBA00025751"/>
    </source>
</evidence>
<dbReference type="GO" id="GO:0003899">
    <property type="term" value="F:DNA-directed RNA polymerase activity"/>
    <property type="evidence" value="ECO:0007669"/>
    <property type="project" value="InterPro"/>
</dbReference>
<dbReference type="GO" id="GO:0006383">
    <property type="term" value="P:transcription by RNA polymerase III"/>
    <property type="evidence" value="ECO:0007669"/>
    <property type="project" value="TreeGrafter"/>
</dbReference>
<dbReference type="GO" id="GO:0046983">
    <property type="term" value="F:protein dimerization activity"/>
    <property type="evidence" value="ECO:0007669"/>
    <property type="project" value="InterPro"/>
</dbReference>
<dbReference type="GO" id="GO:0005666">
    <property type="term" value="C:RNA polymerase III complex"/>
    <property type="evidence" value="ECO:0007669"/>
    <property type="project" value="TreeGrafter"/>
</dbReference>
<dbReference type="SUPFAM" id="SSF55257">
    <property type="entry name" value="RBP11-like subunits of RNA polymerase"/>
    <property type="match status" value="1"/>
</dbReference>
<protein>
    <recommendedName>
        <fullName evidence="4">DNA-directed RNA polymerase RBP11-like dimerisation domain-containing protein</fullName>
    </recommendedName>
</protein>
<dbReference type="InterPro" id="IPR033898">
    <property type="entry name" value="RNAP_AC19"/>
</dbReference>
<dbReference type="InterPro" id="IPR036603">
    <property type="entry name" value="RBP11-like"/>
</dbReference>
<organism evidence="5 6">
    <name type="scientific">Polypedilum vanderplanki</name>
    <name type="common">Sleeping chironomid midge</name>
    <dbReference type="NCBI Taxonomy" id="319348"/>
    <lineage>
        <taxon>Eukaryota</taxon>
        <taxon>Metazoa</taxon>
        <taxon>Ecdysozoa</taxon>
        <taxon>Arthropoda</taxon>
        <taxon>Hexapoda</taxon>
        <taxon>Insecta</taxon>
        <taxon>Pterygota</taxon>
        <taxon>Neoptera</taxon>
        <taxon>Endopterygota</taxon>
        <taxon>Diptera</taxon>
        <taxon>Nematocera</taxon>
        <taxon>Chironomoidea</taxon>
        <taxon>Chironomidae</taxon>
        <taxon>Chironominae</taxon>
        <taxon>Polypedilum</taxon>
        <taxon>Polypedilum</taxon>
    </lineage>
</organism>
<accession>A0A9J6CHI8</accession>
<dbReference type="GO" id="GO:0006362">
    <property type="term" value="P:transcription elongation by RNA polymerase I"/>
    <property type="evidence" value="ECO:0007669"/>
    <property type="project" value="TreeGrafter"/>
</dbReference>